<keyword evidence="4" id="KW-1185">Reference proteome</keyword>
<evidence type="ECO:0000256" key="1">
    <source>
        <dbReference type="SAM" id="MobiDB-lite"/>
    </source>
</evidence>
<protein>
    <submittedName>
        <fullName evidence="2 3">Uncharacterized protein</fullName>
    </submittedName>
</protein>
<evidence type="ECO:0000313" key="3">
    <source>
        <dbReference type="EnsemblPlants" id="PNT71397"/>
    </source>
</evidence>
<name>A0A2K2DAT2_BRADI</name>
<dbReference type="AlphaFoldDB" id="A0A2K2DAT2"/>
<feature type="region of interest" description="Disordered" evidence="1">
    <location>
        <begin position="54"/>
        <end position="219"/>
    </location>
</feature>
<dbReference type="InParanoid" id="A0A2K2DAT2"/>
<evidence type="ECO:0000313" key="4">
    <source>
        <dbReference type="Proteomes" id="UP000008810"/>
    </source>
</evidence>
<dbReference type="EnsemblPlants" id="PNT71397">
    <property type="protein sequence ID" value="PNT71397"/>
    <property type="gene ID" value="BRADI_2g26964v3"/>
</dbReference>
<feature type="compositionally biased region" description="Low complexity" evidence="1">
    <location>
        <begin position="122"/>
        <end position="154"/>
    </location>
</feature>
<dbReference type="Proteomes" id="UP000008810">
    <property type="component" value="Chromosome 2"/>
</dbReference>
<feature type="compositionally biased region" description="Polar residues" evidence="1">
    <location>
        <begin position="184"/>
        <end position="193"/>
    </location>
</feature>
<reference evidence="2" key="2">
    <citation type="submission" date="2017-06" db="EMBL/GenBank/DDBJ databases">
        <title>WGS assembly of Brachypodium distachyon.</title>
        <authorList>
            <consortium name="The International Brachypodium Initiative"/>
            <person name="Lucas S."/>
            <person name="Harmon-Smith M."/>
            <person name="Lail K."/>
            <person name="Tice H."/>
            <person name="Grimwood J."/>
            <person name="Bruce D."/>
            <person name="Barry K."/>
            <person name="Shu S."/>
            <person name="Lindquist E."/>
            <person name="Wang M."/>
            <person name="Pitluck S."/>
            <person name="Vogel J.P."/>
            <person name="Garvin D.F."/>
            <person name="Mockler T.C."/>
            <person name="Schmutz J."/>
            <person name="Rokhsar D."/>
            <person name="Bevan M.W."/>
        </authorList>
    </citation>
    <scope>NUCLEOTIDE SEQUENCE</scope>
    <source>
        <strain evidence="2">Bd21</strain>
    </source>
</reference>
<sequence length="313" mass="33480">MAQSQRAHALSLGETASAAASARLRLCERGGHAQGQLLQATACLGGWLLQRTSAPRCTKRSREMRSHWMRHDGRLSTRRTRALHRPKEPLAATADEPQPRSPSARAATAYLGHGSVPASPETAPHASTGSAASSSTPAAAPKSISARLAEGAGRPPRRPPLLEPRRQPAPPRTAARLPLVPPSRASSGSTTQHRAALVTHGRGTPNGLRSIGGGKARNTIKRDLAPAGKNSNRSTMALFARVKWAARWAWARARPWGLPSSWRRWQIRGDPREAMRGITLQAKTVMKLDQVISVGPAKSEALCETVTGALLPH</sequence>
<dbReference type="Gramene" id="PNT71397">
    <property type="protein sequence ID" value="PNT71397"/>
    <property type="gene ID" value="BRADI_2g26964v3"/>
</dbReference>
<reference evidence="3" key="3">
    <citation type="submission" date="2018-08" db="UniProtKB">
        <authorList>
            <consortium name="EnsemblPlants"/>
        </authorList>
    </citation>
    <scope>IDENTIFICATION</scope>
    <source>
        <strain evidence="3">cv. Bd21</strain>
    </source>
</reference>
<feature type="compositionally biased region" description="Basic and acidic residues" evidence="1">
    <location>
        <begin position="60"/>
        <end position="75"/>
    </location>
</feature>
<dbReference type="EMBL" id="CM000881">
    <property type="protein sequence ID" value="PNT71397.1"/>
    <property type="molecule type" value="Genomic_DNA"/>
</dbReference>
<reference evidence="2 3" key="1">
    <citation type="journal article" date="2010" name="Nature">
        <title>Genome sequencing and analysis of the model grass Brachypodium distachyon.</title>
        <authorList>
            <consortium name="International Brachypodium Initiative"/>
        </authorList>
    </citation>
    <scope>NUCLEOTIDE SEQUENCE [LARGE SCALE GENOMIC DNA]</scope>
    <source>
        <strain evidence="2 3">Bd21</strain>
    </source>
</reference>
<proteinExistence type="predicted"/>
<evidence type="ECO:0000313" key="2">
    <source>
        <dbReference type="EMBL" id="PNT71397.1"/>
    </source>
</evidence>
<accession>A0A2K2DAT2</accession>
<feature type="compositionally biased region" description="Pro residues" evidence="1">
    <location>
        <begin position="158"/>
        <end position="171"/>
    </location>
</feature>
<organism evidence="2">
    <name type="scientific">Brachypodium distachyon</name>
    <name type="common">Purple false brome</name>
    <name type="synonym">Trachynia distachya</name>
    <dbReference type="NCBI Taxonomy" id="15368"/>
    <lineage>
        <taxon>Eukaryota</taxon>
        <taxon>Viridiplantae</taxon>
        <taxon>Streptophyta</taxon>
        <taxon>Embryophyta</taxon>
        <taxon>Tracheophyta</taxon>
        <taxon>Spermatophyta</taxon>
        <taxon>Magnoliopsida</taxon>
        <taxon>Liliopsida</taxon>
        <taxon>Poales</taxon>
        <taxon>Poaceae</taxon>
        <taxon>BOP clade</taxon>
        <taxon>Pooideae</taxon>
        <taxon>Stipodae</taxon>
        <taxon>Brachypodieae</taxon>
        <taxon>Brachypodium</taxon>
    </lineage>
</organism>
<gene>
    <name evidence="2" type="ORF">BRADI_2g26964v3</name>
</gene>